<feature type="domain" description="DUF7674" evidence="1">
    <location>
        <begin position="47"/>
        <end position="120"/>
    </location>
</feature>
<sequence length="125" mass="14843">MQLMETDLGKYKGYIYFFISKHKRYFEVYMEQIFPFDMEYIPSLLWILSAFGDATMEIFDELSEMQKCEIFTFVENGVISSDDYVATAFCTGFMESIANKKDYENIKPYLGHNSLEYAINWLNFQ</sequence>
<proteinExistence type="predicted"/>
<dbReference type="EMBL" id="CAJHOF010000038">
    <property type="protein sequence ID" value="CAD7289843.1"/>
    <property type="molecule type" value="Genomic_DNA"/>
</dbReference>
<protein>
    <recommendedName>
        <fullName evidence="1">DUF7674 domain-containing protein</fullName>
    </recommendedName>
</protein>
<name>A0ABM8QAG3_9BACT</name>
<gene>
    <name evidence="2" type="ORF">LMG7974_01928</name>
</gene>
<reference evidence="2 3" key="1">
    <citation type="submission" date="2020-11" db="EMBL/GenBank/DDBJ databases">
        <authorList>
            <person name="Peeters C."/>
        </authorList>
    </citation>
    <scope>NUCLEOTIDE SEQUENCE [LARGE SCALE GENOMIC DNA]</scope>
    <source>
        <strain evidence="2 3">LMG 7974</strain>
    </source>
</reference>
<comment type="caution">
    <text evidence="2">The sequence shown here is derived from an EMBL/GenBank/DDBJ whole genome shotgun (WGS) entry which is preliminary data.</text>
</comment>
<dbReference type="Pfam" id="PF24722">
    <property type="entry name" value="DUF7674"/>
    <property type="match status" value="1"/>
</dbReference>
<accession>A0ABM8QAG3</accession>
<dbReference type="RefSeq" id="WP_229933697.1">
    <property type="nucleotide sequence ID" value="NZ_CAJHOF010000038.1"/>
</dbReference>
<evidence type="ECO:0000313" key="3">
    <source>
        <dbReference type="Proteomes" id="UP000789803"/>
    </source>
</evidence>
<organism evidence="2 3">
    <name type="scientific">Campylobacter majalis</name>
    <dbReference type="NCBI Taxonomy" id="2790656"/>
    <lineage>
        <taxon>Bacteria</taxon>
        <taxon>Pseudomonadati</taxon>
        <taxon>Campylobacterota</taxon>
        <taxon>Epsilonproteobacteria</taxon>
        <taxon>Campylobacterales</taxon>
        <taxon>Campylobacteraceae</taxon>
        <taxon>Campylobacter</taxon>
    </lineage>
</organism>
<evidence type="ECO:0000313" key="2">
    <source>
        <dbReference type="EMBL" id="CAD7289843.1"/>
    </source>
</evidence>
<dbReference type="InterPro" id="IPR056091">
    <property type="entry name" value="DUF7674"/>
</dbReference>
<keyword evidence="3" id="KW-1185">Reference proteome</keyword>
<dbReference type="Proteomes" id="UP000789803">
    <property type="component" value="Unassembled WGS sequence"/>
</dbReference>
<evidence type="ECO:0000259" key="1">
    <source>
        <dbReference type="Pfam" id="PF24722"/>
    </source>
</evidence>